<dbReference type="AlphaFoldDB" id="A0A232F242"/>
<dbReference type="GO" id="GO:0005658">
    <property type="term" value="C:alpha DNA polymerase:primase complex"/>
    <property type="evidence" value="ECO:0007669"/>
    <property type="project" value="TreeGrafter"/>
</dbReference>
<keyword evidence="9" id="KW-0411">Iron-sulfur</keyword>
<evidence type="ECO:0000313" key="12">
    <source>
        <dbReference type="EMBL" id="OXU24528.1"/>
    </source>
</evidence>
<keyword evidence="5" id="KW-0639">Primosome</keyword>
<dbReference type="STRING" id="543379.A0A232F242"/>
<dbReference type="InterPro" id="IPR016558">
    <property type="entry name" value="DNA_primase_lsu_euk"/>
</dbReference>
<feature type="domain" description="DNA primase large subunit C-terminal" evidence="11">
    <location>
        <begin position="242"/>
        <end position="412"/>
    </location>
</feature>
<dbReference type="PANTHER" id="PTHR10537:SF4">
    <property type="entry name" value="DNA PRIMASE LARGE SUBUNIT"/>
    <property type="match status" value="1"/>
</dbReference>
<dbReference type="GO" id="GO:0006270">
    <property type="term" value="P:DNA replication initiation"/>
    <property type="evidence" value="ECO:0007669"/>
    <property type="project" value="TreeGrafter"/>
</dbReference>
<evidence type="ECO:0000259" key="11">
    <source>
        <dbReference type="Pfam" id="PF04104"/>
    </source>
</evidence>
<comment type="cofactor">
    <cofactor evidence="1">
        <name>[4Fe-4S] cluster</name>
        <dbReference type="ChEBI" id="CHEBI:49883"/>
    </cofactor>
</comment>
<gene>
    <name evidence="12" type="ORF">TSAR_001685</name>
</gene>
<evidence type="ECO:0000313" key="13">
    <source>
        <dbReference type="Proteomes" id="UP000215335"/>
    </source>
</evidence>
<comment type="caution">
    <text evidence="12">The sequence shown here is derived from an EMBL/GenBank/DDBJ whole genome shotgun (WGS) entry which is preliminary data.</text>
</comment>
<keyword evidence="10" id="KW-0238">DNA-binding</keyword>
<accession>A0A232F242</accession>
<evidence type="ECO:0000256" key="7">
    <source>
        <dbReference type="ARBA" id="ARBA00022723"/>
    </source>
</evidence>
<keyword evidence="6" id="KW-0235">DNA replication</keyword>
<evidence type="ECO:0000256" key="1">
    <source>
        <dbReference type="ARBA" id="ARBA00001966"/>
    </source>
</evidence>
<keyword evidence="7" id="KW-0479">Metal-binding</keyword>
<dbReference type="InterPro" id="IPR007238">
    <property type="entry name" value="DNA_primase_lsu_euk/arc"/>
</dbReference>
<comment type="similarity">
    <text evidence="2">Belongs to the eukaryotic-type primase large subunit family.</text>
</comment>
<protein>
    <recommendedName>
        <fullName evidence="3">DNA primase large subunit</fullName>
    </recommendedName>
</protein>
<proteinExistence type="inferred from homology"/>
<dbReference type="GO" id="GO:0046872">
    <property type="term" value="F:metal ion binding"/>
    <property type="evidence" value="ECO:0007669"/>
    <property type="project" value="UniProtKB-KW"/>
</dbReference>
<evidence type="ECO:0000256" key="6">
    <source>
        <dbReference type="ARBA" id="ARBA00022705"/>
    </source>
</evidence>
<reference evidence="12 13" key="1">
    <citation type="journal article" date="2017" name="Curr. Biol.">
        <title>The Evolution of Venom by Co-option of Single-Copy Genes.</title>
        <authorList>
            <person name="Martinson E.O."/>
            <person name="Mrinalini"/>
            <person name="Kelkar Y.D."/>
            <person name="Chang C.H."/>
            <person name="Werren J.H."/>
        </authorList>
    </citation>
    <scope>NUCLEOTIDE SEQUENCE [LARGE SCALE GENOMIC DNA]</scope>
    <source>
        <strain evidence="12 13">Alberta</strain>
        <tissue evidence="12">Whole body</tissue>
    </source>
</reference>
<sequence>MFYIQPPKGLVTLHTLEEIVFSRVEYLNALDNEKDEVFNGKFEYLLEGSPHDYVGHFTLRLITSKSNESFSQWLSKEILLLKKRLSLIHPRQLFRLLKTIRRHVRRRENCKNPVDDILIEISSFYLSSKAFKHIISKHHSKNCTKYYHKIDFALIPDLVEERSVELYRGFATVYCSQWKDLLQSLFQTFIVLEMKNQSALMHHFLADPRLDTIHRKLFHGSYTKSYSSGKITALNIDNEAFNFPPCMYHLHLELRRKHRLSHYARFYYTLFLKECGMNLEDALIYWKNEYSKPHSCTSLCVHDWQTDAKKFTYSIRHMYGLEGGRKNYKTPNCRGICEQVPGSNYEGGCPFSNFDTDSLRYLLQKSINGSELDQIMAVAPKQKPQDTCANFFKLKSATCVSDITITKPVQYYLAMRDLN</sequence>
<keyword evidence="4" id="KW-0004">4Fe-4S</keyword>
<dbReference type="Pfam" id="PF04104">
    <property type="entry name" value="DNA_primase_lrg"/>
    <property type="match status" value="1"/>
</dbReference>
<evidence type="ECO:0000256" key="5">
    <source>
        <dbReference type="ARBA" id="ARBA00022515"/>
    </source>
</evidence>
<dbReference type="Gene3D" id="1.20.930.80">
    <property type="match status" value="1"/>
</dbReference>
<evidence type="ECO:0000256" key="10">
    <source>
        <dbReference type="ARBA" id="ARBA00023125"/>
    </source>
</evidence>
<evidence type="ECO:0000256" key="3">
    <source>
        <dbReference type="ARBA" id="ARBA00019038"/>
    </source>
</evidence>
<keyword evidence="8" id="KW-0408">Iron</keyword>
<dbReference type="CDD" id="cd07322">
    <property type="entry name" value="PriL_PriS_Eukaryotic"/>
    <property type="match status" value="1"/>
</dbReference>
<dbReference type="GO" id="GO:0006269">
    <property type="term" value="P:DNA replication, synthesis of primer"/>
    <property type="evidence" value="ECO:0007669"/>
    <property type="project" value="UniProtKB-KW"/>
</dbReference>
<organism evidence="12 13">
    <name type="scientific">Trichomalopsis sarcophagae</name>
    <dbReference type="NCBI Taxonomy" id="543379"/>
    <lineage>
        <taxon>Eukaryota</taxon>
        <taxon>Metazoa</taxon>
        <taxon>Ecdysozoa</taxon>
        <taxon>Arthropoda</taxon>
        <taxon>Hexapoda</taxon>
        <taxon>Insecta</taxon>
        <taxon>Pterygota</taxon>
        <taxon>Neoptera</taxon>
        <taxon>Endopterygota</taxon>
        <taxon>Hymenoptera</taxon>
        <taxon>Apocrita</taxon>
        <taxon>Proctotrupomorpha</taxon>
        <taxon>Chalcidoidea</taxon>
        <taxon>Pteromalidae</taxon>
        <taxon>Pteromalinae</taxon>
        <taxon>Trichomalopsis</taxon>
    </lineage>
</organism>
<dbReference type="Proteomes" id="UP000215335">
    <property type="component" value="Unassembled WGS sequence"/>
</dbReference>
<dbReference type="Pfam" id="PF26466">
    <property type="entry name" value="DNA_primase_lrg_N"/>
    <property type="match status" value="1"/>
</dbReference>
<dbReference type="EMBL" id="NNAY01001275">
    <property type="protein sequence ID" value="OXU24528.1"/>
    <property type="molecule type" value="Genomic_DNA"/>
</dbReference>
<name>A0A232F242_9HYME</name>
<evidence type="ECO:0000256" key="8">
    <source>
        <dbReference type="ARBA" id="ARBA00023004"/>
    </source>
</evidence>
<dbReference type="GO" id="GO:0051539">
    <property type="term" value="F:4 iron, 4 sulfur cluster binding"/>
    <property type="evidence" value="ECO:0007669"/>
    <property type="project" value="UniProtKB-KW"/>
</dbReference>
<dbReference type="InterPro" id="IPR058560">
    <property type="entry name" value="DNA_primase_C"/>
</dbReference>
<dbReference type="PANTHER" id="PTHR10537">
    <property type="entry name" value="DNA PRIMASE LARGE SUBUNIT"/>
    <property type="match status" value="1"/>
</dbReference>
<evidence type="ECO:0000256" key="4">
    <source>
        <dbReference type="ARBA" id="ARBA00022485"/>
    </source>
</evidence>
<evidence type="ECO:0000256" key="2">
    <source>
        <dbReference type="ARBA" id="ARBA00010564"/>
    </source>
</evidence>
<evidence type="ECO:0000256" key="9">
    <source>
        <dbReference type="ARBA" id="ARBA00023014"/>
    </source>
</evidence>
<keyword evidence="13" id="KW-1185">Reference proteome</keyword>
<dbReference type="OrthoDB" id="421393at2759"/>